<dbReference type="InterPro" id="IPR018200">
    <property type="entry name" value="USP_CS"/>
</dbReference>
<evidence type="ECO:0000259" key="3">
    <source>
        <dbReference type="PROSITE" id="PS50235"/>
    </source>
</evidence>
<sequence length="1301" mass="145944">MFGDLFGEEGETSSDVASQNSAQRSSKKDGLPQPPLLRGSTGLAGIANQGATCYLNSLLQTLLFTPEFRESLFALGQDELGNIADKEKPGSKVRVIPIHLQRLFARLLLLNQRSATTEELTDSFGWTNREELQQHDVQELSRILFCAIEDSLVGTSGEHLISRLYRGSIVNQITCEECNRISERPEDFVDLTLAVGGYIGVVDTLRAYYVEEERMEGSNQYRCDRCKKLVNARKGAKLRSLPPILTISLLRFSYDFVKLERFKETGHYTFPLELDMAPYCEQVKEEALYELYSVVLHSGSTHGGHYHAYIRDVDNLGTWSEPHKELIQLTPDSGSGKDDIIDMKSPQQCLTALLRKHGGSEHVLSVENLCQVLNQETGVSWNKRFKRQYGTMTKFLRKYNDLFELNTAGSLVHLVDPMKGKASSPDQSPSKSPRDGARQDNTNAASDENHVKEEGGEEGQDQSNKERAIARATAKIPEPGQCWYDFNDSSVEPIRENALYRQFQGRESAYMLLYRRKTMTRPTEAYNNAYHQMPAWLMAELETANQELEKQREEYDRSINSVELSLLLSSHCIWARGALQLAPDREPVKITLDRRKTITHLMGLIKEQVPEDNNECLHVAKSLPAGFHLFDSLTDSPDKTLQDCYVTDQSFIFLWDGKQVDGNSILVGPTSEPILLILTYNAAPPSNTSTKPTPPPPSSPTELPHGFPKDTRISELRCMVSDIVGIPKHRLKLSRVQSVPVVVSSEDDGRTLTQLDFSDGDKLMVESTGKDSPKSPRDSLAAREADNQKNSVKLTIENRCVDPDHNGDWPVKQMDIPKDKTVFDLKQLIINTLGLYGNQRPKEGCRLRISDDAMGLLAPLHENKSLTDSGVKKGKTIVIETGLPPTSNELTLNFSLMSGTKSWDMMVDKSTSMSECLTKMLSIAGMEGTPYHLRKTNWCGEAADIITDMEQSLLQLHIQDGELLMLEEGRIPPRGFLLLPVWLCPSPRRTSGAEEGGGGGVSSWMPHVQFSNILNSLSSANSPNHDIQQSLETPSNQHELLGEIEISQNATIGDLKSQVMTLPAMSQVVVPTVEFLRLRLLEDGRQGRVLRDNNQSLKFARMNISQIAVQILPEEEHLRQTEFVLTFQKRIPDTRLYGTAEDLVWDAGKSAAPSGLRQAIADRLLIPVERVALAKHFTKKAEWIVIPEDKKVSETGKGRGGGKKKGKAQTHKAINLKHAPYLLRDGDVFGVVDLKDDPFRKDDFTTIEDDREKERKEEVEQEKRRNRRDRRNAVSLGGGESKEKSKKRQEIGLMIKVDNFR</sequence>
<dbReference type="GO" id="GO:0004843">
    <property type="term" value="F:cysteine-type deubiquitinase activity"/>
    <property type="evidence" value="ECO:0000318"/>
    <property type="project" value="GO_Central"/>
</dbReference>
<dbReference type="PROSITE" id="PS00973">
    <property type="entry name" value="USP_2"/>
    <property type="match status" value="1"/>
</dbReference>
<reference evidence="5" key="1">
    <citation type="submission" date="2015-02" db="EMBL/GenBank/DDBJ databases">
        <title>Genome sequencing for Strongylocentrotus purpuratus.</title>
        <authorList>
            <person name="Murali S."/>
            <person name="Liu Y."/>
            <person name="Vee V."/>
            <person name="English A."/>
            <person name="Wang M."/>
            <person name="Skinner E."/>
            <person name="Han Y."/>
            <person name="Muzny D.M."/>
            <person name="Worley K.C."/>
            <person name="Gibbs R.A."/>
        </authorList>
    </citation>
    <scope>NUCLEOTIDE SEQUENCE</scope>
</reference>
<dbReference type="GO" id="GO:0016579">
    <property type="term" value="P:protein deubiquitination"/>
    <property type="evidence" value="ECO:0007669"/>
    <property type="project" value="InterPro"/>
</dbReference>
<dbReference type="InterPro" id="IPR038765">
    <property type="entry name" value="Papain-like_cys_pep_sf"/>
</dbReference>
<dbReference type="GO" id="GO:0005634">
    <property type="term" value="C:nucleus"/>
    <property type="evidence" value="ECO:0000318"/>
    <property type="project" value="GO_Central"/>
</dbReference>
<feature type="compositionally biased region" description="Basic and acidic residues" evidence="2">
    <location>
        <begin position="1239"/>
        <end position="1263"/>
    </location>
</feature>
<dbReference type="InterPro" id="IPR028889">
    <property type="entry name" value="USP"/>
</dbReference>
<protein>
    <recommendedName>
        <fullName evidence="3">USP domain-containing protein</fullName>
    </recommendedName>
</protein>
<feature type="domain" description="USP" evidence="3">
    <location>
        <begin position="44"/>
        <end position="517"/>
    </location>
</feature>
<dbReference type="PROSITE" id="PS50235">
    <property type="entry name" value="USP_3"/>
    <property type="match status" value="1"/>
</dbReference>
<feature type="compositionally biased region" description="Basic and acidic residues" evidence="2">
    <location>
        <begin position="763"/>
        <end position="787"/>
    </location>
</feature>
<dbReference type="EnsemblMetazoa" id="XM_030990015">
    <property type="protein sequence ID" value="XP_030845875"/>
    <property type="gene ID" value="LOC577573"/>
</dbReference>
<evidence type="ECO:0000313" key="5">
    <source>
        <dbReference type="Proteomes" id="UP000007110"/>
    </source>
</evidence>
<dbReference type="Pfam" id="PF00443">
    <property type="entry name" value="UCH"/>
    <property type="match status" value="1"/>
</dbReference>
<dbReference type="GO" id="GO:0031647">
    <property type="term" value="P:regulation of protein stability"/>
    <property type="evidence" value="ECO:0000318"/>
    <property type="project" value="GO_Central"/>
</dbReference>
<accession>A0A7M7P5V4</accession>
<dbReference type="Proteomes" id="UP000007110">
    <property type="component" value="Unassembled WGS sequence"/>
</dbReference>
<evidence type="ECO:0000313" key="4">
    <source>
        <dbReference type="EnsemblMetazoa" id="XP_030845875"/>
    </source>
</evidence>
<dbReference type="FunCoup" id="A0A7M7P5V4">
    <property type="interactions" value="691"/>
</dbReference>
<dbReference type="FunFam" id="3.90.70.10:FF:000043">
    <property type="entry name" value="Ubiquitin carboxyl-terminal hydrolase 40"/>
    <property type="match status" value="1"/>
</dbReference>
<dbReference type="GO" id="GO:0005829">
    <property type="term" value="C:cytosol"/>
    <property type="evidence" value="ECO:0000318"/>
    <property type="project" value="GO_Central"/>
</dbReference>
<dbReference type="PANTHER" id="PTHR24006">
    <property type="entry name" value="UBIQUITIN CARBOXYL-TERMINAL HYDROLASE"/>
    <property type="match status" value="1"/>
</dbReference>
<reference evidence="4" key="2">
    <citation type="submission" date="2021-01" db="UniProtKB">
        <authorList>
            <consortium name="EnsemblMetazoa"/>
        </authorList>
    </citation>
    <scope>IDENTIFICATION</scope>
</reference>
<feature type="coiled-coil region" evidence="1">
    <location>
        <begin position="538"/>
        <end position="565"/>
    </location>
</feature>
<proteinExistence type="predicted"/>
<evidence type="ECO:0000256" key="2">
    <source>
        <dbReference type="SAM" id="MobiDB-lite"/>
    </source>
</evidence>
<dbReference type="InterPro" id="IPR057763">
    <property type="entry name" value="UBL_USP40"/>
</dbReference>
<feature type="compositionally biased region" description="Acidic residues" evidence="2">
    <location>
        <begin position="1"/>
        <end position="12"/>
    </location>
</feature>
<dbReference type="SUPFAM" id="SSF54236">
    <property type="entry name" value="Ubiquitin-like"/>
    <property type="match status" value="1"/>
</dbReference>
<feature type="region of interest" description="Disordered" evidence="2">
    <location>
        <begin position="1192"/>
        <end position="1211"/>
    </location>
</feature>
<feature type="region of interest" description="Disordered" evidence="2">
    <location>
        <begin position="417"/>
        <end position="467"/>
    </location>
</feature>
<dbReference type="Pfam" id="PF25822">
    <property type="entry name" value="UBL_USP40"/>
    <property type="match status" value="1"/>
</dbReference>
<keyword evidence="5" id="KW-1185">Reference proteome</keyword>
<dbReference type="InParanoid" id="A0A7M7P5V4"/>
<feature type="region of interest" description="Disordered" evidence="2">
    <location>
        <begin position="685"/>
        <end position="708"/>
    </location>
</feature>
<dbReference type="InterPro" id="IPR029071">
    <property type="entry name" value="Ubiquitin-like_domsf"/>
</dbReference>
<dbReference type="InterPro" id="IPR050164">
    <property type="entry name" value="Peptidase_C19"/>
</dbReference>
<feature type="region of interest" description="Disordered" evidence="2">
    <location>
        <begin position="1"/>
        <end position="37"/>
    </location>
</feature>
<dbReference type="PANTHER" id="PTHR24006:SF842">
    <property type="entry name" value="UBIQUITIN CARBOXYL-TERMINAL HYDROLASE 40"/>
    <property type="match status" value="1"/>
</dbReference>
<feature type="region of interest" description="Disordered" evidence="2">
    <location>
        <begin position="763"/>
        <end position="789"/>
    </location>
</feature>
<feature type="compositionally biased region" description="Polar residues" evidence="2">
    <location>
        <begin position="13"/>
        <end position="24"/>
    </location>
</feature>
<dbReference type="CTD" id="55230"/>
<dbReference type="GeneID" id="577573"/>
<dbReference type="OrthoDB" id="289038at2759"/>
<dbReference type="Gene3D" id="3.90.70.10">
    <property type="entry name" value="Cysteine proteinases"/>
    <property type="match status" value="1"/>
</dbReference>
<dbReference type="PROSITE" id="PS00972">
    <property type="entry name" value="USP_1"/>
    <property type="match status" value="1"/>
</dbReference>
<dbReference type="InterPro" id="IPR001394">
    <property type="entry name" value="Peptidase_C19_UCH"/>
</dbReference>
<dbReference type="RefSeq" id="XP_030845875.1">
    <property type="nucleotide sequence ID" value="XM_030990015.1"/>
</dbReference>
<evidence type="ECO:0000256" key="1">
    <source>
        <dbReference type="SAM" id="Coils"/>
    </source>
</evidence>
<organism evidence="4 5">
    <name type="scientific">Strongylocentrotus purpuratus</name>
    <name type="common">Purple sea urchin</name>
    <dbReference type="NCBI Taxonomy" id="7668"/>
    <lineage>
        <taxon>Eukaryota</taxon>
        <taxon>Metazoa</taxon>
        <taxon>Echinodermata</taxon>
        <taxon>Eleutherozoa</taxon>
        <taxon>Echinozoa</taxon>
        <taxon>Echinoidea</taxon>
        <taxon>Euechinoidea</taxon>
        <taxon>Echinacea</taxon>
        <taxon>Camarodonta</taxon>
        <taxon>Echinidea</taxon>
        <taxon>Strongylocentrotidae</taxon>
        <taxon>Strongylocentrotus</taxon>
    </lineage>
</organism>
<feature type="region of interest" description="Disordered" evidence="2">
    <location>
        <begin position="1239"/>
        <end position="1301"/>
    </location>
</feature>
<feature type="compositionally biased region" description="Basic residues" evidence="2">
    <location>
        <begin position="1200"/>
        <end position="1210"/>
    </location>
</feature>
<dbReference type="SUPFAM" id="SSF54001">
    <property type="entry name" value="Cysteine proteinases"/>
    <property type="match status" value="1"/>
</dbReference>
<keyword evidence="1" id="KW-0175">Coiled coil</keyword>
<name>A0A7M7P5V4_STRPU</name>